<keyword evidence="2 5" id="KW-0812">Transmembrane</keyword>
<dbReference type="NCBIfam" id="TIGR03061">
    <property type="entry name" value="pip_yhgE_Nterm"/>
    <property type="match status" value="1"/>
</dbReference>
<feature type="domain" description="ABC-2 type transporter transmembrane" evidence="6">
    <location>
        <begin position="504"/>
        <end position="702"/>
    </location>
</feature>
<dbReference type="GO" id="GO:0140359">
    <property type="term" value="F:ABC-type transporter activity"/>
    <property type="evidence" value="ECO:0007669"/>
    <property type="project" value="InterPro"/>
</dbReference>
<dbReference type="EMBL" id="WBOT01000006">
    <property type="protein sequence ID" value="KAB2330947.1"/>
    <property type="molecule type" value="Genomic_DNA"/>
</dbReference>
<feature type="transmembrane region" description="Helical" evidence="5">
    <location>
        <begin position="562"/>
        <end position="587"/>
    </location>
</feature>
<dbReference type="Gene3D" id="1.10.287.950">
    <property type="entry name" value="Methyl-accepting chemotaxis protein"/>
    <property type="match status" value="1"/>
</dbReference>
<dbReference type="PANTHER" id="PTHR43077">
    <property type="entry name" value="TRANSPORT PERMEASE YVFS-RELATED"/>
    <property type="match status" value="1"/>
</dbReference>
<protein>
    <submittedName>
        <fullName evidence="7">YhgE/Pip domain-containing protein</fullName>
    </submittedName>
</protein>
<evidence type="ECO:0000256" key="1">
    <source>
        <dbReference type="ARBA" id="ARBA00004141"/>
    </source>
</evidence>
<organism evidence="7 8">
    <name type="scientific">Bacillus mesophilum</name>
    <dbReference type="NCBI Taxonomy" id="1071718"/>
    <lineage>
        <taxon>Bacteria</taxon>
        <taxon>Bacillati</taxon>
        <taxon>Bacillota</taxon>
        <taxon>Bacilli</taxon>
        <taxon>Bacillales</taxon>
        <taxon>Bacillaceae</taxon>
        <taxon>Bacillus</taxon>
    </lineage>
</organism>
<evidence type="ECO:0000256" key="2">
    <source>
        <dbReference type="ARBA" id="ARBA00022692"/>
    </source>
</evidence>
<proteinExistence type="predicted"/>
<accession>A0A7V7UTY8</accession>
<feature type="domain" description="ABC-2 type transporter transmembrane" evidence="6">
    <location>
        <begin position="25"/>
        <end position="160"/>
    </location>
</feature>
<dbReference type="InterPro" id="IPR017500">
    <property type="entry name" value="Phage_infect_YhgE_N"/>
</dbReference>
<evidence type="ECO:0000313" key="7">
    <source>
        <dbReference type="EMBL" id="KAB2330947.1"/>
    </source>
</evidence>
<reference evidence="7 8" key="1">
    <citation type="journal article" date="2014" name="Arch. Microbiol.">
        <title>Bacillus mesophilum sp. nov., strain IITR-54T, a novel 4-chlorobiphenyl dechlorinating bacterium.</title>
        <authorList>
            <person name="Manickam N."/>
            <person name="Singh N.K."/>
            <person name="Bajaj A."/>
            <person name="Kumar R.M."/>
            <person name="Kaur G."/>
            <person name="Kaur N."/>
            <person name="Bala M."/>
            <person name="Kumar A."/>
            <person name="Mayilraj S."/>
        </authorList>
    </citation>
    <scope>NUCLEOTIDE SEQUENCE [LARGE SCALE GENOMIC DNA]</scope>
    <source>
        <strain evidence="7 8">IITR-54</strain>
    </source>
</reference>
<dbReference type="Pfam" id="PF12698">
    <property type="entry name" value="ABC2_membrane_3"/>
    <property type="match status" value="2"/>
</dbReference>
<evidence type="ECO:0000256" key="4">
    <source>
        <dbReference type="ARBA" id="ARBA00023136"/>
    </source>
</evidence>
<dbReference type="Proteomes" id="UP000441354">
    <property type="component" value="Unassembled WGS sequence"/>
</dbReference>
<dbReference type="InterPro" id="IPR023908">
    <property type="entry name" value="xxxLxxG_rpt"/>
</dbReference>
<dbReference type="InterPro" id="IPR013525">
    <property type="entry name" value="ABC2_TM"/>
</dbReference>
<gene>
    <name evidence="7" type="ORF">F7732_17200</name>
</gene>
<evidence type="ECO:0000256" key="5">
    <source>
        <dbReference type="SAM" id="Phobius"/>
    </source>
</evidence>
<sequence length="722" mass="76286">MKGSLLKAELKSIFGNKKVLIPIMAILFIPILYAGMFLWAFWDPYGHLDQLPVAIVNDDKGADFEGEELQLGNDLVENLKESADFSFHFLAKDKAYEDLKNEQYYLLVEIPQNFSENATTLLKDHPEKLDLKYVTNEGYNFLSGKIGDSAIEKIKSSLSEKITETYAEKMFDKMTEVADGLGEASDGAAELDAAAKDLKTGSGELHKNLVTLAEKSIAFNNGVGEINSGSKEIANGAGNLASGMQQLEEGHKQLEGAAGQLAAGQSDLASGIQQTEEGIHAVDEKLPALTGGTEELESGAKTLSSSLVQWESSAEKVSNGIKDLKANLQAMISQLPEDSPERVALESSLESLIAGTTQLADSASDLSAGATELAAGLTGLHEGQTGLQQGIQKLAEGASALKSGSDSLVQGHSDFQAGMEQFAAKFTEAKTGAAELAKGAGVLSGGVGELTNGSASFADGTKKLSDGSTKLADGNAKMSDGSGQLADSLAEGADQASSVHATDQTVNMMASPVELDSDGISDVPNYGTGLTPYFLSLGLFVGALLLTIVFPVKEPAAEPKNAFSWFIGKFGVIAGVGVIQALIASFVMLAGLNLEVQNVGLFILFAIITSLTYIAIIQFLVTSLGDPGRFIAIIILILQLTTSAGTFPLELIPDVLQPIHALLPMTYSVAGFRAVISSGDFSFMWHNASFLAGYMIVFIMGSMLYFQLLYKRLHGGSESLTH</sequence>
<feature type="transmembrane region" description="Helical" evidence="5">
    <location>
        <begin position="688"/>
        <end position="710"/>
    </location>
</feature>
<comment type="subcellular location">
    <subcellularLocation>
        <location evidence="1">Membrane</location>
        <topology evidence="1">Multi-pass membrane protein</topology>
    </subcellularLocation>
</comment>
<feature type="transmembrane region" description="Helical" evidence="5">
    <location>
        <begin position="630"/>
        <end position="649"/>
    </location>
</feature>
<dbReference type="InterPro" id="IPR051328">
    <property type="entry name" value="T7SS_ABC-Transporter"/>
</dbReference>
<evidence type="ECO:0000256" key="3">
    <source>
        <dbReference type="ARBA" id="ARBA00022989"/>
    </source>
</evidence>
<dbReference type="GO" id="GO:0016020">
    <property type="term" value="C:membrane"/>
    <property type="evidence" value="ECO:0007669"/>
    <property type="project" value="UniProtKB-SubCell"/>
</dbReference>
<keyword evidence="4 5" id="KW-0472">Membrane</keyword>
<feature type="transmembrane region" description="Helical" evidence="5">
    <location>
        <begin position="530"/>
        <end position="550"/>
    </location>
</feature>
<comment type="caution">
    <text evidence="7">The sequence shown here is derived from an EMBL/GenBank/DDBJ whole genome shotgun (WGS) entry which is preliminary data.</text>
</comment>
<dbReference type="NCBIfam" id="TIGR03057">
    <property type="entry name" value="xxxLxxG_by_4"/>
    <property type="match status" value="2"/>
</dbReference>
<keyword evidence="3 5" id="KW-1133">Transmembrane helix</keyword>
<feature type="transmembrane region" description="Helical" evidence="5">
    <location>
        <begin position="599"/>
        <end position="621"/>
    </location>
</feature>
<dbReference type="NCBIfam" id="TIGR03062">
    <property type="entry name" value="pip_yhgE_Cterm"/>
    <property type="match status" value="1"/>
</dbReference>
<dbReference type="InterPro" id="IPR017501">
    <property type="entry name" value="Phage_infect_YhgE_C"/>
</dbReference>
<evidence type="ECO:0000259" key="6">
    <source>
        <dbReference type="Pfam" id="PF12698"/>
    </source>
</evidence>
<dbReference type="Gene3D" id="3.40.1710.10">
    <property type="entry name" value="abc type-2 transporter like domain"/>
    <property type="match status" value="1"/>
</dbReference>
<dbReference type="AlphaFoldDB" id="A0A7V7UTY8"/>
<dbReference type="RefSeq" id="WP_151575283.1">
    <property type="nucleotide sequence ID" value="NZ_WBOT01000006.1"/>
</dbReference>
<dbReference type="OrthoDB" id="9811483at2"/>
<keyword evidence="8" id="KW-1185">Reference proteome</keyword>
<feature type="transmembrane region" description="Helical" evidence="5">
    <location>
        <begin position="20"/>
        <end position="42"/>
    </location>
</feature>
<name>A0A7V7UTY8_9BACI</name>
<evidence type="ECO:0000313" key="8">
    <source>
        <dbReference type="Proteomes" id="UP000441354"/>
    </source>
</evidence>
<dbReference type="PANTHER" id="PTHR43077:SF5">
    <property type="entry name" value="PHAGE INFECTION PROTEIN"/>
    <property type="match status" value="1"/>
</dbReference>